<evidence type="ECO:0000313" key="3">
    <source>
        <dbReference type="Proteomes" id="UP000018747"/>
    </source>
</evidence>
<keyword evidence="1" id="KW-0812">Transmembrane</keyword>
<reference evidence="2" key="1">
    <citation type="submission" date="2013-05" db="EMBL/GenBank/DDBJ databases">
        <authorList>
            <person name="Harkins D.M."/>
            <person name="Durkin A.S."/>
            <person name="Brinkac L.M."/>
            <person name="Haft D.H."/>
            <person name="Selengut J.D."/>
            <person name="Sanka R."/>
            <person name="DePew J."/>
            <person name="Purushe J."/>
            <person name="Hartskeerl R.A."/>
            <person name="Ahmed A."/>
            <person name="van der Linden H."/>
            <person name="Goris M.G.A."/>
            <person name="Vinetz J.M."/>
            <person name="Sutton G.G."/>
            <person name="Nierman W.C."/>
            <person name="Fouts D.E."/>
        </authorList>
    </citation>
    <scope>NUCLEOTIDE SEQUENCE [LARGE SCALE GENOMIC DNA]</scope>
    <source>
        <strain evidence="2">L 60</strain>
    </source>
</reference>
<dbReference type="EMBL" id="AHMT02000052">
    <property type="protein sequence ID" value="EQA61323.1"/>
    <property type="molecule type" value="Genomic_DNA"/>
</dbReference>
<gene>
    <name evidence="2" type="ORF">LEP1GSC062_1252</name>
</gene>
<sequence>MIALLSKKNNSVIRNILFCSWIFLLYYSIAHLCIFVYFLQEIVFCYFMIPENGNKFLK</sequence>
<comment type="caution">
    <text evidence="2">The sequence shown here is derived from an EMBL/GenBank/DDBJ whole genome shotgun (WGS) entry which is preliminary data.</text>
</comment>
<feature type="transmembrane region" description="Helical" evidence="1">
    <location>
        <begin position="21"/>
        <end position="49"/>
    </location>
</feature>
<protein>
    <submittedName>
        <fullName evidence="2">Uncharacterized protein</fullName>
    </submittedName>
</protein>
<organism evidence="2 3">
    <name type="scientific">Leptospira alexanderi serovar Manhao 3 str. L 60</name>
    <dbReference type="NCBI Taxonomy" id="1049759"/>
    <lineage>
        <taxon>Bacteria</taxon>
        <taxon>Pseudomonadati</taxon>
        <taxon>Spirochaetota</taxon>
        <taxon>Spirochaetia</taxon>
        <taxon>Leptospirales</taxon>
        <taxon>Leptospiraceae</taxon>
        <taxon>Leptospira</taxon>
    </lineage>
</organism>
<dbReference type="Proteomes" id="UP000018747">
    <property type="component" value="Unassembled WGS sequence"/>
</dbReference>
<accession>V6IB93</accession>
<proteinExistence type="predicted"/>
<keyword evidence="1" id="KW-1133">Transmembrane helix</keyword>
<keyword evidence="3" id="KW-1185">Reference proteome</keyword>
<keyword evidence="1" id="KW-0472">Membrane</keyword>
<name>V6IB93_9LEPT</name>
<evidence type="ECO:0000313" key="2">
    <source>
        <dbReference type="EMBL" id="EQA61323.1"/>
    </source>
</evidence>
<evidence type="ECO:0000256" key="1">
    <source>
        <dbReference type="SAM" id="Phobius"/>
    </source>
</evidence>
<dbReference type="AlphaFoldDB" id="V6IB93"/>